<accession>A0A1Y5FB09</accession>
<proteinExistence type="predicted"/>
<dbReference type="AlphaFoldDB" id="A0A1Y5FB09"/>
<evidence type="ECO:0000313" key="1">
    <source>
        <dbReference type="EMBL" id="OUR96651.1"/>
    </source>
</evidence>
<dbReference type="SUPFAM" id="SSF51556">
    <property type="entry name" value="Metallo-dependent hydrolases"/>
    <property type="match status" value="1"/>
</dbReference>
<evidence type="ECO:0000313" key="2">
    <source>
        <dbReference type="Proteomes" id="UP000196531"/>
    </source>
</evidence>
<dbReference type="GO" id="GO:0005829">
    <property type="term" value="C:cytosol"/>
    <property type="evidence" value="ECO:0007669"/>
    <property type="project" value="TreeGrafter"/>
</dbReference>
<dbReference type="PANTHER" id="PTHR11409:SF43">
    <property type="entry name" value="ADENOSINE DEAMINASE"/>
    <property type="match status" value="1"/>
</dbReference>
<dbReference type="PANTHER" id="PTHR11409">
    <property type="entry name" value="ADENOSINE DEAMINASE"/>
    <property type="match status" value="1"/>
</dbReference>
<comment type="caution">
    <text evidence="1">The sequence shown here is derived from an EMBL/GenBank/DDBJ whole genome shotgun (WGS) entry which is preliminary data.</text>
</comment>
<dbReference type="Gene3D" id="3.20.20.140">
    <property type="entry name" value="Metal-dependent hydrolases"/>
    <property type="match status" value="1"/>
</dbReference>
<dbReference type="Proteomes" id="UP000196531">
    <property type="component" value="Unassembled WGS sequence"/>
</dbReference>
<gene>
    <name evidence="1" type="ORF">A9Q84_09920</name>
</gene>
<dbReference type="GO" id="GO:0043103">
    <property type="term" value="P:hypoxanthine salvage"/>
    <property type="evidence" value="ECO:0007669"/>
    <property type="project" value="TreeGrafter"/>
</dbReference>
<sequence>MKKREQLIEQLKVELVKIISETNGISLSNTLELLLQSLKVKENNLVEKSLLEFSHLLTGFQIDEVDIDTLLTHPVSEALFGFFKSFPIPFNEEHIHLTGSLNAEFIYPRLKVLLEGPNKEIYEKKIIDVYGEDSIPINSIEDVDDLIRLKDGEEFGRYLQILYLAKLVLTDRQAHEDAAYHMAEELYTNFNVGQIRLKFTLSRSTSIESEKIPGVENITEEDVVLGLYDGFKKFQKDNKFFKFVLSPSFRKENNFYDSENYASKQDHFEAQVTSLLSILDQYEFLRPYVSEVDTVGDEKELYRKVHFDQMKSGLRRLQYNGFQIRSHHGETWKTLKKGVQSVDNAMNIWHIDTLEHGLSLGINPNFYYHSLLQRVLEKNGKGEALCEGSQEYAEIVDMEWYDNSIKEKVLKGVPLSEDEIISFTKTKFHTAREVEHYQHDVLNRMINKQVSLVALPSSNLKLTGCFPDYKDHPFSWWEKKGVRLGVGTDNYITLSTNFIQEMLILLFSDPINLKITKLLMVSTKETRRPFISHLLWELRKKVTGKVSS</sequence>
<dbReference type="InterPro" id="IPR006330">
    <property type="entry name" value="Ado/ade_deaminase"/>
</dbReference>
<name>A0A1Y5FB09_9BACT</name>
<dbReference type="GO" id="GO:0046103">
    <property type="term" value="P:inosine biosynthetic process"/>
    <property type="evidence" value="ECO:0007669"/>
    <property type="project" value="TreeGrafter"/>
</dbReference>
<dbReference type="EMBL" id="MAAO01000006">
    <property type="protein sequence ID" value="OUR96651.1"/>
    <property type="molecule type" value="Genomic_DNA"/>
</dbReference>
<reference evidence="2" key="1">
    <citation type="journal article" date="2017" name="Proc. Natl. Acad. Sci. U.S.A.">
        <title>Simulation of Deepwater Horizon oil plume reveals substrate specialization within a complex community of hydrocarbon-degraders.</title>
        <authorList>
            <person name="Hu P."/>
            <person name="Dubinsky E.A."/>
            <person name="Probst A.J."/>
            <person name="Wang J."/>
            <person name="Sieber C.M.K."/>
            <person name="Tom L.M."/>
            <person name="Gardinali P."/>
            <person name="Banfield J.F."/>
            <person name="Atlas R.M."/>
            <person name="Andersen G.L."/>
        </authorList>
    </citation>
    <scope>NUCLEOTIDE SEQUENCE [LARGE SCALE GENOMIC DNA]</scope>
</reference>
<dbReference type="GO" id="GO:0004000">
    <property type="term" value="F:adenosine deaminase activity"/>
    <property type="evidence" value="ECO:0007669"/>
    <property type="project" value="TreeGrafter"/>
</dbReference>
<organism evidence="1 2">
    <name type="scientific">Halobacteriovorax marinus</name>
    <dbReference type="NCBI Taxonomy" id="97084"/>
    <lineage>
        <taxon>Bacteria</taxon>
        <taxon>Pseudomonadati</taxon>
        <taxon>Bdellovibrionota</taxon>
        <taxon>Bacteriovoracia</taxon>
        <taxon>Bacteriovoracales</taxon>
        <taxon>Halobacteriovoraceae</taxon>
        <taxon>Halobacteriovorax</taxon>
    </lineage>
</organism>
<protein>
    <submittedName>
        <fullName evidence="1">Uncharacterized protein</fullName>
    </submittedName>
</protein>
<dbReference type="GO" id="GO:0006154">
    <property type="term" value="P:adenosine catabolic process"/>
    <property type="evidence" value="ECO:0007669"/>
    <property type="project" value="TreeGrafter"/>
</dbReference>
<dbReference type="InterPro" id="IPR032466">
    <property type="entry name" value="Metal_Hydrolase"/>
</dbReference>